<feature type="domain" description="Palmitoyltransferase DHHC" evidence="8">
    <location>
        <begin position="1"/>
        <end position="94"/>
    </location>
</feature>
<dbReference type="InterPro" id="IPR001594">
    <property type="entry name" value="Palmitoyltrfase_DHHC"/>
</dbReference>
<dbReference type="VEuPathDB" id="VectorBase:LOC119173891"/>
<keyword evidence="3 7" id="KW-0812">Transmembrane</keyword>
<dbReference type="AlphaFoldDB" id="A0A9J6DK20"/>
<evidence type="ECO:0000256" key="5">
    <source>
        <dbReference type="ARBA" id="ARBA00023136"/>
    </source>
</evidence>
<comment type="domain">
    <text evidence="7">The DHHC domain is required for palmitoyltransferase activity.</text>
</comment>
<evidence type="ECO:0000256" key="2">
    <source>
        <dbReference type="ARBA" id="ARBA00022679"/>
    </source>
</evidence>
<evidence type="ECO:0000256" key="6">
    <source>
        <dbReference type="ARBA" id="ARBA00023315"/>
    </source>
</evidence>
<reference evidence="9" key="2">
    <citation type="submission" date="2021-09" db="EMBL/GenBank/DDBJ databases">
        <authorList>
            <person name="Jia N."/>
            <person name="Wang J."/>
            <person name="Shi W."/>
            <person name="Du L."/>
            <person name="Sun Y."/>
            <person name="Zhan W."/>
            <person name="Jiang J."/>
            <person name="Wang Q."/>
            <person name="Zhang B."/>
            <person name="Ji P."/>
            <person name="Sakyi L.B."/>
            <person name="Cui X."/>
            <person name="Yuan T."/>
            <person name="Jiang B."/>
            <person name="Yang W."/>
            <person name="Lam T.T.-Y."/>
            <person name="Chang Q."/>
            <person name="Ding S."/>
            <person name="Wang X."/>
            <person name="Zhu J."/>
            <person name="Ruan X."/>
            <person name="Zhao L."/>
            <person name="Wei J."/>
            <person name="Que T."/>
            <person name="Du C."/>
            <person name="Cheng J."/>
            <person name="Dai P."/>
            <person name="Han X."/>
            <person name="Huang E."/>
            <person name="Gao Y."/>
            <person name="Liu J."/>
            <person name="Shao H."/>
            <person name="Ye R."/>
            <person name="Li L."/>
            <person name="Wei W."/>
            <person name="Wang X."/>
            <person name="Wang C."/>
            <person name="Huo Q."/>
            <person name="Li W."/>
            <person name="Guo W."/>
            <person name="Chen H."/>
            <person name="Chen S."/>
            <person name="Zhou L."/>
            <person name="Zhou L."/>
            <person name="Ni X."/>
            <person name="Tian J."/>
            <person name="Zhou Y."/>
            <person name="Sheng Y."/>
            <person name="Liu T."/>
            <person name="Pan Y."/>
            <person name="Xia L."/>
            <person name="Li J."/>
            <person name="Zhao F."/>
            <person name="Cao W."/>
        </authorList>
    </citation>
    <scope>NUCLEOTIDE SEQUENCE</scope>
    <source>
        <strain evidence="9">Rmic-2018</strain>
        <tissue evidence="9">Larvae</tissue>
    </source>
</reference>
<keyword evidence="6 7" id="KW-0012">Acyltransferase</keyword>
<name>A0A9J6DK20_RHIMP</name>
<comment type="subcellular location">
    <subcellularLocation>
        <location evidence="1">Membrane</location>
        <topology evidence="1">Multi-pass membrane protein</topology>
    </subcellularLocation>
</comment>
<feature type="transmembrane region" description="Helical" evidence="7">
    <location>
        <begin position="16"/>
        <end position="35"/>
    </location>
</feature>
<organism evidence="9 10">
    <name type="scientific">Rhipicephalus microplus</name>
    <name type="common">Cattle tick</name>
    <name type="synonym">Boophilus microplus</name>
    <dbReference type="NCBI Taxonomy" id="6941"/>
    <lineage>
        <taxon>Eukaryota</taxon>
        <taxon>Metazoa</taxon>
        <taxon>Ecdysozoa</taxon>
        <taxon>Arthropoda</taxon>
        <taxon>Chelicerata</taxon>
        <taxon>Arachnida</taxon>
        <taxon>Acari</taxon>
        <taxon>Parasitiformes</taxon>
        <taxon>Ixodida</taxon>
        <taxon>Ixodoidea</taxon>
        <taxon>Ixodidae</taxon>
        <taxon>Rhipicephalinae</taxon>
        <taxon>Rhipicephalus</taxon>
        <taxon>Boophilus</taxon>
    </lineage>
</organism>
<protein>
    <recommendedName>
        <fullName evidence="7">Palmitoyltransferase</fullName>
        <ecNumber evidence="7">2.3.1.225</ecNumber>
    </recommendedName>
</protein>
<dbReference type="InterPro" id="IPR039859">
    <property type="entry name" value="PFA4/ZDH16/20/ERF2-like"/>
</dbReference>
<reference evidence="9" key="1">
    <citation type="journal article" date="2020" name="Cell">
        <title>Large-Scale Comparative Analyses of Tick Genomes Elucidate Their Genetic Diversity and Vector Capacities.</title>
        <authorList>
            <consortium name="Tick Genome and Microbiome Consortium (TIGMIC)"/>
            <person name="Jia N."/>
            <person name="Wang J."/>
            <person name="Shi W."/>
            <person name="Du L."/>
            <person name="Sun Y."/>
            <person name="Zhan W."/>
            <person name="Jiang J.F."/>
            <person name="Wang Q."/>
            <person name="Zhang B."/>
            <person name="Ji P."/>
            <person name="Bell-Sakyi L."/>
            <person name="Cui X.M."/>
            <person name="Yuan T.T."/>
            <person name="Jiang B.G."/>
            <person name="Yang W.F."/>
            <person name="Lam T.T."/>
            <person name="Chang Q.C."/>
            <person name="Ding S.J."/>
            <person name="Wang X.J."/>
            <person name="Zhu J.G."/>
            <person name="Ruan X.D."/>
            <person name="Zhao L."/>
            <person name="Wei J.T."/>
            <person name="Ye R.Z."/>
            <person name="Que T.C."/>
            <person name="Du C.H."/>
            <person name="Zhou Y.H."/>
            <person name="Cheng J.X."/>
            <person name="Dai P.F."/>
            <person name="Guo W.B."/>
            <person name="Han X.H."/>
            <person name="Huang E.J."/>
            <person name="Li L.F."/>
            <person name="Wei W."/>
            <person name="Gao Y.C."/>
            <person name="Liu J.Z."/>
            <person name="Shao H.Z."/>
            <person name="Wang X."/>
            <person name="Wang C.C."/>
            <person name="Yang T.C."/>
            <person name="Huo Q.B."/>
            <person name="Li W."/>
            <person name="Chen H.Y."/>
            <person name="Chen S.E."/>
            <person name="Zhou L.G."/>
            <person name="Ni X.B."/>
            <person name="Tian J.H."/>
            <person name="Sheng Y."/>
            <person name="Liu T."/>
            <person name="Pan Y.S."/>
            <person name="Xia L.Y."/>
            <person name="Li J."/>
            <person name="Zhao F."/>
            <person name="Cao W.C."/>
        </authorList>
    </citation>
    <scope>NUCLEOTIDE SEQUENCE</scope>
    <source>
        <strain evidence="9">Rmic-2018</strain>
    </source>
</reference>
<dbReference type="PROSITE" id="PS50216">
    <property type="entry name" value="DHHC"/>
    <property type="match status" value="1"/>
</dbReference>
<evidence type="ECO:0000256" key="1">
    <source>
        <dbReference type="ARBA" id="ARBA00004141"/>
    </source>
</evidence>
<keyword evidence="4 7" id="KW-1133">Transmembrane helix</keyword>
<evidence type="ECO:0000256" key="3">
    <source>
        <dbReference type="ARBA" id="ARBA00022692"/>
    </source>
</evidence>
<dbReference type="GO" id="GO:0019706">
    <property type="term" value="F:protein-cysteine S-palmitoyltransferase activity"/>
    <property type="evidence" value="ECO:0007669"/>
    <property type="project" value="UniProtKB-EC"/>
</dbReference>
<feature type="transmembrane region" description="Helical" evidence="7">
    <location>
        <begin position="56"/>
        <end position="77"/>
    </location>
</feature>
<evidence type="ECO:0000256" key="4">
    <source>
        <dbReference type="ARBA" id="ARBA00022989"/>
    </source>
</evidence>
<dbReference type="EC" id="2.3.1.225" evidence="7"/>
<evidence type="ECO:0000313" key="9">
    <source>
        <dbReference type="EMBL" id="KAH8022500.1"/>
    </source>
</evidence>
<evidence type="ECO:0000256" key="7">
    <source>
        <dbReference type="RuleBase" id="RU079119"/>
    </source>
</evidence>
<sequence>MDHHCPWFNNCVCFNTYKFFLLTLFYAVVLSIFGVSTMGKHVINMWLKAHMTSITFQLTFLMVVGTSVVLVLGAFLWHHACMVFRNETTLEQMRAVIFREPDDSFDVGYRQNFVQVFGKRMWLWMLPVFTSVGDGVRFPTKIHPLPGTLQHERSVEATYSTGSTVDIRSIASVAGIL</sequence>
<comment type="caution">
    <text evidence="9">The sequence shown here is derived from an EMBL/GenBank/DDBJ whole genome shotgun (WGS) entry which is preliminary data.</text>
</comment>
<dbReference type="Proteomes" id="UP000821866">
    <property type="component" value="Chromosome 7"/>
</dbReference>
<dbReference type="GO" id="GO:0016020">
    <property type="term" value="C:membrane"/>
    <property type="evidence" value="ECO:0007669"/>
    <property type="project" value="UniProtKB-SubCell"/>
</dbReference>
<accession>A0A9J6DK20</accession>
<dbReference type="Pfam" id="PF01529">
    <property type="entry name" value="DHHC"/>
    <property type="match status" value="1"/>
</dbReference>
<keyword evidence="2 7" id="KW-0808">Transferase</keyword>
<proteinExistence type="inferred from homology"/>
<comment type="similarity">
    <text evidence="7">Belongs to the DHHC palmitoyltransferase family.</text>
</comment>
<keyword evidence="10" id="KW-1185">Reference proteome</keyword>
<evidence type="ECO:0000259" key="8">
    <source>
        <dbReference type="Pfam" id="PF01529"/>
    </source>
</evidence>
<evidence type="ECO:0000313" key="10">
    <source>
        <dbReference type="Proteomes" id="UP000821866"/>
    </source>
</evidence>
<dbReference type="EMBL" id="JABSTU010000009">
    <property type="protein sequence ID" value="KAH8022500.1"/>
    <property type="molecule type" value="Genomic_DNA"/>
</dbReference>
<comment type="catalytic activity">
    <reaction evidence="7">
        <text>L-cysteinyl-[protein] + hexadecanoyl-CoA = S-hexadecanoyl-L-cysteinyl-[protein] + CoA</text>
        <dbReference type="Rhea" id="RHEA:36683"/>
        <dbReference type="Rhea" id="RHEA-COMP:10131"/>
        <dbReference type="Rhea" id="RHEA-COMP:11032"/>
        <dbReference type="ChEBI" id="CHEBI:29950"/>
        <dbReference type="ChEBI" id="CHEBI:57287"/>
        <dbReference type="ChEBI" id="CHEBI:57379"/>
        <dbReference type="ChEBI" id="CHEBI:74151"/>
        <dbReference type="EC" id="2.3.1.225"/>
    </reaction>
</comment>
<keyword evidence="5 7" id="KW-0472">Membrane</keyword>
<gene>
    <name evidence="9" type="ORF">HPB51_025063</name>
</gene>
<dbReference type="PANTHER" id="PTHR12246">
    <property type="entry name" value="PALMITOYLTRANSFERASE ZDHHC16"/>
    <property type="match status" value="1"/>
</dbReference>